<proteinExistence type="predicted"/>
<feature type="transmembrane region" description="Helical" evidence="6">
    <location>
        <begin position="6"/>
        <end position="32"/>
    </location>
</feature>
<protein>
    <recommendedName>
        <fullName evidence="5">NADH dehydrogenase subunit 5</fullName>
    </recommendedName>
</protein>
<dbReference type="GO" id="GO:0015990">
    <property type="term" value="P:electron transport coupled proton transport"/>
    <property type="evidence" value="ECO:0007669"/>
    <property type="project" value="TreeGrafter"/>
</dbReference>
<geneLocation type="mitochondrion" evidence="7"/>
<dbReference type="EMBL" id="FJ664617">
    <property type="protein sequence ID" value="ACM88526.1"/>
    <property type="molecule type" value="Genomic_DNA"/>
</dbReference>
<keyword evidence="4 6" id="KW-0472">Membrane</keyword>
<dbReference type="GO" id="GO:0016020">
    <property type="term" value="C:membrane"/>
    <property type="evidence" value="ECO:0007669"/>
    <property type="project" value="UniProtKB-SubCell"/>
</dbReference>
<evidence type="ECO:0000256" key="2">
    <source>
        <dbReference type="ARBA" id="ARBA00022692"/>
    </source>
</evidence>
<dbReference type="InterPro" id="IPR003945">
    <property type="entry name" value="NU5C-like"/>
</dbReference>
<keyword evidence="2 6" id="KW-0812">Transmembrane</keyword>
<dbReference type="GO" id="GO:0042773">
    <property type="term" value="P:ATP synthesis coupled electron transport"/>
    <property type="evidence" value="ECO:0007669"/>
    <property type="project" value="InterPro"/>
</dbReference>
<name>C3UUE1_9BILA</name>
<dbReference type="PRINTS" id="PR01434">
    <property type="entry name" value="NADHDHGNASE5"/>
</dbReference>
<keyword evidence="3 6" id="KW-1133">Transmembrane helix</keyword>
<gene>
    <name evidence="7" type="primary">ND5</name>
</gene>
<dbReference type="GO" id="GO:0008137">
    <property type="term" value="F:NADH dehydrogenase (ubiquinone) activity"/>
    <property type="evidence" value="ECO:0007669"/>
    <property type="project" value="InterPro"/>
</dbReference>
<feature type="transmembrane region" description="Helical" evidence="6">
    <location>
        <begin position="44"/>
        <end position="69"/>
    </location>
</feature>
<dbReference type="PANTHER" id="PTHR42829:SF2">
    <property type="entry name" value="NADH-UBIQUINONE OXIDOREDUCTASE CHAIN 5"/>
    <property type="match status" value="1"/>
</dbReference>
<evidence type="ECO:0000256" key="1">
    <source>
        <dbReference type="ARBA" id="ARBA00004141"/>
    </source>
</evidence>
<accession>C3UUE1</accession>
<dbReference type="GO" id="GO:0003954">
    <property type="term" value="F:NADH dehydrogenase activity"/>
    <property type="evidence" value="ECO:0007669"/>
    <property type="project" value="TreeGrafter"/>
</dbReference>
<comment type="subcellular location">
    <subcellularLocation>
        <location evidence="1">Membrane</location>
        <topology evidence="1">Multi-pass membrane protein</topology>
    </subcellularLocation>
</comment>
<reference evidence="7" key="1">
    <citation type="journal article" date="2009" name="Mol. Biochem. Parasitol.">
        <title>Toxocara vitulorum (Ascaridida: Nematoda): mitochondrial gene content, arrangement and composition compared with other Toxocara species.</title>
        <authorList>
            <person name="Wickramasinghe S."/>
            <person name="Yatawara L."/>
            <person name="Rajapakse R.P.V.J."/>
            <person name="Agatsuma T."/>
        </authorList>
    </citation>
    <scope>NUCLEOTIDE SEQUENCE</scope>
</reference>
<sequence length="184" mass="21442">MDISIFLIVFLLFLVCLFLILFPFFKLSFFLVEWDFLSFKIVSYFNSVMFSLILLLVTLSVLVFSTYYLDGELNFNYYYFMLLVFVGSMFSLIYSNSSFTMLFSWDLLGISSFFLVLFYNNWDSCSGAMNTVLTNRLGDFFLFIFFASAVFSGYYFLSLSWFCGVSVLMLLLASFTKSAQFPFS</sequence>
<evidence type="ECO:0000256" key="6">
    <source>
        <dbReference type="SAM" id="Phobius"/>
    </source>
</evidence>
<feature type="transmembrane region" description="Helical" evidence="6">
    <location>
        <begin position="140"/>
        <end position="173"/>
    </location>
</feature>
<evidence type="ECO:0000256" key="5">
    <source>
        <dbReference type="ARBA" id="ARBA00031027"/>
    </source>
</evidence>
<organism evidence="7">
    <name type="scientific">Toxocara vitulorum</name>
    <dbReference type="NCBI Taxonomy" id="62080"/>
    <lineage>
        <taxon>Eukaryota</taxon>
        <taxon>Metazoa</taxon>
        <taxon>Ecdysozoa</taxon>
        <taxon>Nematoda</taxon>
        <taxon>Chromadorea</taxon>
        <taxon>Rhabditida</taxon>
        <taxon>Spirurina</taxon>
        <taxon>Ascaridomorpha</taxon>
        <taxon>Ascaridoidea</taxon>
        <taxon>Toxocaridae</taxon>
        <taxon>Toxocara</taxon>
    </lineage>
</organism>
<feature type="transmembrane region" description="Helical" evidence="6">
    <location>
        <begin position="102"/>
        <end position="120"/>
    </location>
</feature>
<dbReference type="PANTHER" id="PTHR42829">
    <property type="entry name" value="NADH-UBIQUINONE OXIDOREDUCTASE CHAIN 5"/>
    <property type="match status" value="1"/>
</dbReference>
<evidence type="ECO:0000313" key="7">
    <source>
        <dbReference type="EMBL" id="ACM88526.1"/>
    </source>
</evidence>
<evidence type="ECO:0000256" key="3">
    <source>
        <dbReference type="ARBA" id="ARBA00022989"/>
    </source>
</evidence>
<dbReference type="AlphaFoldDB" id="C3UUE1"/>
<evidence type="ECO:0000256" key="4">
    <source>
        <dbReference type="ARBA" id="ARBA00023136"/>
    </source>
</evidence>
<keyword evidence="7" id="KW-0496">Mitochondrion</keyword>
<feature type="transmembrane region" description="Helical" evidence="6">
    <location>
        <begin position="75"/>
        <end position="95"/>
    </location>
</feature>